<evidence type="ECO:0000313" key="2">
    <source>
        <dbReference type="EMBL" id="OMH80226.1"/>
    </source>
</evidence>
<evidence type="ECO:0000313" key="3">
    <source>
        <dbReference type="Proteomes" id="UP000188320"/>
    </source>
</evidence>
<name>A0A1R1PGX3_ZANCU</name>
<dbReference type="InterPro" id="IPR005801">
    <property type="entry name" value="ADC_synthase"/>
</dbReference>
<accession>A0A1R1PGX3</accession>
<gene>
    <name evidence="2" type="ORF">AX774_g6344</name>
</gene>
<dbReference type="OrthoDB" id="1865897at2759"/>
<organism evidence="2 3">
    <name type="scientific">Zancudomyces culisetae</name>
    <name type="common">Gut fungus</name>
    <name type="synonym">Smittium culisetae</name>
    <dbReference type="NCBI Taxonomy" id="1213189"/>
    <lineage>
        <taxon>Eukaryota</taxon>
        <taxon>Fungi</taxon>
        <taxon>Fungi incertae sedis</taxon>
        <taxon>Zoopagomycota</taxon>
        <taxon>Kickxellomycotina</taxon>
        <taxon>Harpellomycetes</taxon>
        <taxon>Harpellales</taxon>
        <taxon>Legeriomycetaceae</taxon>
        <taxon>Zancudomyces</taxon>
    </lineage>
</organism>
<dbReference type="EMBL" id="LSSK01001255">
    <property type="protein sequence ID" value="OMH80226.1"/>
    <property type="molecule type" value="Genomic_DNA"/>
</dbReference>
<feature type="domain" description="Chorismate-utilising enzyme C-terminal" evidence="1">
    <location>
        <begin position="80"/>
        <end position="333"/>
    </location>
</feature>
<dbReference type="InterPro" id="IPR015890">
    <property type="entry name" value="Chorismate_C"/>
</dbReference>
<comment type="caution">
    <text evidence="2">The sequence shown here is derived from an EMBL/GenBank/DDBJ whole genome shotgun (WGS) entry which is preliminary data.</text>
</comment>
<dbReference type="Gene3D" id="3.60.120.10">
    <property type="entry name" value="Anthranilate synthase"/>
    <property type="match status" value="1"/>
</dbReference>
<dbReference type="PRINTS" id="PR00095">
    <property type="entry name" value="ANTSNTHASEI"/>
</dbReference>
<dbReference type="AlphaFoldDB" id="A0A1R1PGX3"/>
<dbReference type="InterPro" id="IPR019999">
    <property type="entry name" value="Anth_synth_I-like"/>
</dbReference>
<reference evidence="3" key="1">
    <citation type="submission" date="2017-01" db="EMBL/GenBank/DDBJ databases">
        <authorList>
            <person name="Wang Y."/>
            <person name="White M."/>
            <person name="Kvist S."/>
            <person name="Moncalvo J.-M."/>
        </authorList>
    </citation>
    <scope>NUCLEOTIDE SEQUENCE [LARGE SCALE GENOMIC DNA]</scope>
    <source>
        <strain evidence="3">COL-18-3</strain>
    </source>
</reference>
<evidence type="ECO:0000259" key="1">
    <source>
        <dbReference type="Pfam" id="PF00425"/>
    </source>
</evidence>
<proteinExistence type="predicted"/>
<dbReference type="PANTHER" id="PTHR11236:SF9">
    <property type="entry name" value="ANTHRANILATE SYNTHASE COMPONENT 1"/>
    <property type="match status" value="1"/>
</dbReference>
<dbReference type="GO" id="GO:0000162">
    <property type="term" value="P:L-tryptophan biosynthetic process"/>
    <property type="evidence" value="ECO:0007669"/>
    <property type="project" value="TreeGrafter"/>
</dbReference>
<dbReference type="SUPFAM" id="SSF56322">
    <property type="entry name" value="ADC synthase"/>
    <property type="match status" value="1"/>
</dbReference>
<keyword evidence="3" id="KW-1185">Reference proteome</keyword>
<dbReference type="PANTHER" id="PTHR11236">
    <property type="entry name" value="AMINOBENZOATE/ANTHRANILATE SYNTHASE"/>
    <property type="match status" value="1"/>
</dbReference>
<dbReference type="Pfam" id="PF00425">
    <property type="entry name" value="Chorismate_bind"/>
    <property type="match status" value="1"/>
</dbReference>
<dbReference type="Proteomes" id="UP000188320">
    <property type="component" value="Unassembled WGS sequence"/>
</dbReference>
<sequence>MFCDEIVLFDNRYKIVKVYGHLRIPEGYNKDTDESLLEELYNECVGRIYKITATLNSDRIPTPRQDKIQLGGEYKSNTGREGYKSMVQKLKEHIVKGDIYQSVPSQRITRASNLHPFNIYRYLRTVNPSPYMFYYDFEDFQVVGASPELLARVNRRRVDNHPIAGTRKRGSDAEEDEKLAAELISDEKERAEHVMLVDLSRNDLNRVCKPNSMSIDKEMEVEYFSHVMHIVSNVSGELRDDKTCFDAIRSVLPAGTLSGSPKVRAVQLIYECEKEKRGIYGGAVGHFQYNGNMDTCIAIRTMVVKNNMVYLQSGAGVVYDSDPEAEWQETLNKAMSNLYTLSSAEEYYKKLEGQRQ</sequence>
<protein>
    <submittedName>
        <fullName evidence="2">Putative anthranilate synthase component 1</fullName>
    </submittedName>
</protein>